<keyword evidence="3 6" id="KW-0378">Hydrolase</keyword>
<evidence type="ECO:0000313" key="7">
    <source>
        <dbReference type="Proteomes" id="UP000481852"/>
    </source>
</evidence>
<reference evidence="6 7" key="1">
    <citation type="submission" date="2019-08" db="EMBL/GenBank/DDBJ databases">
        <title>In-depth cultivation of the pig gut microbiome towards novel bacterial diversity and tailored functional studies.</title>
        <authorList>
            <person name="Wylensek D."/>
            <person name="Hitch T.C.A."/>
            <person name="Clavel T."/>
        </authorList>
    </citation>
    <scope>NUCLEOTIDE SEQUENCE [LARGE SCALE GENOMIC DNA]</scope>
    <source>
        <strain evidence="6 7">Oil+RF-744-WCA-WT-11</strain>
    </source>
</reference>
<feature type="domain" description="Glycosyl hydrolase family 32 N-terminal" evidence="5">
    <location>
        <begin position="124"/>
        <end position="253"/>
    </location>
</feature>
<dbReference type="Gene3D" id="2.60.120.560">
    <property type="entry name" value="Exo-inulinase, domain 1"/>
    <property type="match status" value="1"/>
</dbReference>
<dbReference type="EC" id="3.2.1.26" evidence="2"/>
<dbReference type="Pfam" id="PF00251">
    <property type="entry name" value="Glyco_hydro_32N"/>
    <property type="match status" value="1"/>
</dbReference>
<comment type="caution">
    <text evidence="6">The sequence shown here is derived from an EMBL/GenBank/DDBJ whole genome shotgun (WGS) entry which is preliminary data.</text>
</comment>
<evidence type="ECO:0000256" key="2">
    <source>
        <dbReference type="ARBA" id="ARBA00012758"/>
    </source>
</evidence>
<dbReference type="InterPro" id="IPR023296">
    <property type="entry name" value="Glyco_hydro_beta-prop_sf"/>
</dbReference>
<keyword evidence="4" id="KW-0326">Glycosidase</keyword>
<dbReference type="InterPro" id="IPR001362">
    <property type="entry name" value="Glyco_hydro_32"/>
</dbReference>
<dbReference type="Gene3D" id="2.115.10.20">
    <property type="entry name" value="Glycosyl hydrolase domain, family 43"/>
    <property type="match status" value="1"/>
</dbReference>
<evidence type="ECO:0000256" key="3">
    <source>
        <dbReference type="ARBA" id="ARBA00022801"/>
    </source>
</evidence>
<dbReference type="GO" id="GO:0004564">
    <property type="term" value="F:beta-fructofuranosidase activity"/>
    <property type="evidence" value="ECO:0007669"/>
    <property type="project" value="UniProtKB-EC"/>
</dbReference>
<sequence>MRQLFYTPEYAKTGDVIPFYNEKTKRFENYYLKNWNSDAPKDLAFHGWYRIVTEDLRTYVETPTKIQGGTGSVICVDGLYHMFYCTFDRDPAAQWARHATSVDLVHWKDIPEEKFGPDGTIYRMSDWRDPFVFWNEEDSCWWMLLAARENGKTERNGCIALCKSKDLSHWTYQKPLYSPHMHQGAYECPDLFCMGDWYYLVFSSYTDGFATYYRMSRSLSGPWIRPERDTFDGRAFYAAKTGTDGKNRYIFGWNPTRGENGWGFDPGTDFGADYKSWNWGGSIVTHQLVQHEDGSLGTRPVESVAEAFTAKKTDSFTPLTGQWTMEAGKASCYAQEGYSAAIGSLQIPEQCCIRASIRYEGTPRSFGLALQVDERFDFGYYLMFEPDFSRIEFRSGLRMYEQGGQMFPYAVEMERSFRMTPGKTYQLELYIQGSLAVLYIDRDVAFGFRMYNWKNRKLGLFAADGGICVKDCEILTEEEK</sequence>
<evidence type="ECO:0000256" key="4">
    <source>
        <dbReference type="ARBA" id="ARBA00023295"/>
    </source>
</evidence>
<protein>
    <recommendedName>
        <fullName evidence="2">beta-fructofuranosidase</fullName>
        <ecNumber evidence="2">3.2.1.26</ecNumber>
    </recommendedName>
</protein>
<accession>A0A6L5X435</accession>
<dbReference type="PANTHER" id="PTHR43101">
    <property type="entry name" value="BETA-FRUCTOSIDASE"/>
    <property type="match status" value="1"/>
</dbReference>
<dbReference type="Proteomes" id="UP000481852">
    <property type="component" value="Unassembled WGS sequence"/>
</dbReference>
<dbReference type="AlphaFoldDB" id="A0A6L5X435"/>
<dbReference type="SMART" id="SM00640">
    <property type="entry name" value="Glyco_32"/>
    <property type="match status" value="1"/>
</dbReference>
<dbReference type="InterPro" id="IPR013148">
    <property type="entry name" value="Glyco_hydro_32_N"/>
</dbReference>
<dbReference type="CDD" id="cd08995">
    <property type="entry name" value="GH32_EcAec43-like"/>
    <property type="match status" value="1"/>
</dbReference>
<dbReference type="PANTHER" id="PTHR43101:SF1">
    <property type="entry name" value="BETA-FRUCTOSIDASE"/>
    <property type="match status" value="1"/>
</dbReference>
<name>A0A6L5X435_9FIRM</name>
<comment type="similarity">
    <text evidence="1">Belongs to the glycosyl hydrolase 32 family.</text>
</comment>
<gene>
    <name evidence="6" type="ORF">FYJ35_00705</name>
</gene>
<evidence type="ECO:0000259" key="5">
    <source>
        <dbReference type="Pfam" id="PF00251"/>
    </source>
</evidence>
<proteinExistence type="inferred from homology"/>
<dbReference type="SUPFAM" id="SSF75005">
    <property type="entry name" value="Arabinanase/levansucrase/invertase"/>
    <property type="match status" value="1"/>
</dbReference>
<evidence type="ECO:0000256" key="1">
    <source>
        <dbReference type="ARBA" id="ARBA00009902"/>
    </source>
</evidence>
<dbReference type="InterPro" id="IPR051214">
    <property type="entry name" value="GH32_Enzymes"/>
</dbReference>
<dbReference type="GO" id="GO:0005975">
    <property type="term" value="P:carbohydrate metabolic process"/>
    <property type="evidence" value="ECO:0007669"/>
    <property type="project" value="InterPro"/>
</dbReference>
<organism evidence="6 7">
    <name type="scientific">Porcincola intestinalis</name>
    <dbReference type="NCBI Taxonomy" id="2606632"/>
    <lineage>
        <taxon>Bacteria</taxon>
        <taxon>Bacillati</taxon>
        <taxon>Bacillota</taxon>
        <taxon>Clostridia</taxon>
        <taxon>Lachnospirales</taxon>
        <taxon>Lachnospiraceae</taxon>
        <taxon>Porcincola</taxon>
    </lineage>
</organism>
<dbReference type="EMBL" id="VULZ01000001">
    <property type="protein sequence ID" value="MSS13584.1"/>
    <property type="molecule type" value="Genomic_DNA"/>
</dbReference>
<evidence type="ECO:0000313" key="6">
    <source>
        <dbReference type="EMBL" id="MSS13584.1"/>
    </source>
</evidence>
<keyword evidence="7" id="KW-1185">Reference proteome</keyword>